<keyword evidence="2" id="KW-1185">Reference proteome</keyword>
<dbReference type="RefSeq" id="WP_269311473.1">
    <property type="nucleotide sequence ID" value="NZ_CP114052.1"/>
</dbReference>
<proteinExistence type="predicted"/>
<gene>
    <name evidence="1" type="ORF">O0R46_09355</name>
</gene>
<evidence type="ECO:0000313" key="1">
    <source>
        <dbReference type="EMBL" id="WAW14776.1"/>
    </source>
</evidence>
<name>A0ABY7JQJ0_9FIRM</name>
<dbReference type="Proteomes" id="UP001164187">
    <property type="component" value="Chromosome"/>
</dbReference>
<sequence>MNRTKYKNEYIKNKYDRLEVVLPKGKKSEIKNMCKNLNISINEYINMLISNDMQSGNSQINISDSNVDIELLRKWQIPKKYQGMIEYASYSKESGYFIRLKDGYINDTSGTRIINVKGTNEMRLTINKSHSIK</sequence>
<dbReference type="EMBL" id="CP114052">
    <property type="protein sequence ID" value="WAW14776.1"/>
    <property type="molecule type" value="Genomic_DNA"/>
</dbReference>
<accession>A0ABY7JQJ0</accession>
<evidence type="ECO:0000313" key="2">
    <source>
        <dbReference type="Proteomes" id="UP001164187"/>
    </source>
</evidence>
<reference evidence="1" key="1">
    <citation type="submission" date="2022-12" db="EMBL/GenBank/DDBJ databases">
        <title>Peptostreptococcus.</title>
        <authorList>
            <person name="Lee S.H."/>
        </authorList>
    </citation>
    <scope>NUCLEOTIDE SEQUENCE</scope>
    <source>
        <strain evidence="1">CBA3647</strain>
    </source>
</reference>
<organism evidence="1 2">
    <name type="scientific">Peptostreptococcus equinus</name>
    <dbReference type="NCBI Taxonomy" id="3003601"/>
    <lineage>
        <taxon>Bacteria</taxon>
        <taxon>Bacillati</taxon>
        <taxon>Bacillota</taxon>
        <taxon>Clostridia</taxon>
        <taxon>Peptostreptococcales</taxon>
        <taxon>Peptostreptococcaceae</taxon>
        <taxon>Peptostreptococcus</taxon>
    </lineage>
</organism>
<protein>
    <submittedName>
        <fullName evidence="1">Uncharacterized protein</fullName>
    </submittedName>
</protein>